<reference evidence="2" key="1">
    <citation type="journal article" date="2020" name="New Phytol.">
        <title>Comparative genomics reveals dynamic genome evolution in host specialist ectomycorrhizal fungi.</title>
        <authorList>
            <person name="Lofgren L.A."/>
            <person name="Nguyen N.H."/>
            <person name="Vilgalys R."/>
            <person name="Ruytinx J."/>
            <person name="Liao H.L."/>
            <person name="Branco S."/>
            <person name="Kuo A."/>
            <person name="LaButti K."/>
            <person name="Lipzen A."/>
            <person name="Andreopoulos W."/>
            <person name="Pangilinan J."/>
            <person name="Riley R."/>
            <person name="Hundley H."/>
            <person name="Na H."/>
            <person name="Barry K."/>
            <person name="Grigoriev I.V."/>
            <person name="Stajich J.E."/>
            <person name="Kennedy P.G."/>
        </authorList>
    </citation>
    <scope>NUCLEOTIDE SEQUENCE</scope>
    <source>
        <strain evidence="2">DOB743</strain>
    </source>
</reference>
<comment type="caution">
    <text evidence="2">The sequence shown here is derived from an EMBL/GenBank/DDBJ whole genome shotgun (WGS) entry which is preliminary data.</text>
</comment>
<dbReference type="EMBL" id="JABBWD010000116">
    <property type="protein sequence ID" value="KAG1764973.1"/>
    <property type="molecule type" value="Genomic_DNA"/>
</dbReference>
<proteinExistence type="predicted"/>
<dbReference type="AlphaFoldDB" id="A0A9P6ZH77"/>
<accession>A0A9P6ZH77</accession>
<dbReference type="Proteomes" id="UP000714275">
    <property type="component" value="Unassembled WGS sequence"/>
</dbReference>
<evidence type="ECO:0000313" key="3">
    <source>
        <dbReference type="Proteomes" id="UP000714275"/>
    </source>
</evidence>
<feature type="region of interest" description="Disordered" evidence="1">
    <location>
        <begin position="1"/>
        <end position="20"/>
    </location>
</feature>
<evidence type="ECO:0000256" key="1">
    <source>
        <dbReference type="SAM" id="MobiDB-lite"/>
    </source>
</evidence>
<protein>
    <submittedName>
        <fullName evidence="2">Uncharacterized protein</fullName>
    </submittedName>
</protein>
<keyword evidence="3" id="KW-1185">Reference proteome</keyword>
<gene>
    <name evidence="2" type="ORF">EV702DRAFT_1204785</name>
</gene>
<feature type="region of interest" description="Disordered" evidence="1">
    <location>
        <begin position="403"/>
        <end position="452"/>
    </location>
</feature>
<evidence type="ECO:0000313" key="2">
    <source>
        <dbReference type="EMBL" id="KAG1764973.1"/>
    </source>
</evidence>
<name>A0A9P6ZH77_9AGAM</name>
<dbReference type="OrthoDB" id="2633096at2759"/>
<sequence length="452" mass="49736">MPPKTCLPSIHLRPSSSTPGQCNLGNMAAATQEAAFIRTPLHHRTDEVHTPIASTGKTSARTDPLGNNDYLKDLINIDLANQYRGYVGNLHTLTLPMKAGDHKFDVQKMGTVGQWVMRSVLNDTPSNIFVIMDTHSDEYTSILQHTSGTTGPDKHTASEIIQTYLGKPLMTAMKAASLAAREDETVETTINGGTPWYNTTPKARGGRRGLFLVTRGPAMQVKTEFEEVLAMVELDIFDFVIGFGGSSNLPGFIGLTMLAFIRAAAVFGGTDVWESLCDLLVTNPDVLEHTTVIAVYACYVNGKRTVESREVAKHSKYRAFGYKFSACANEGCNSSMTDTIRVSRKENMVRMTCAKCHWKSAWLPTDQDNGHFLRVKPATAPLLFWHNFPPSAGLHKLFVDTMPGTNTQEGKEKRSPVHTNISSSRRPAKLRRLSGTVERRGGKMLGRVKHGP</sequence>
<organism evidence="2 3">
    <name type="scientific">Suillus placidus</name>
    <dbReference type="NCBI Taxonomy" id="48579"/>
    <lineage>
        <taxon>Eukaryota</taxon>
        <taxon>Fungi</taxon>
        <taxon>Dikarya</taxon>
        <taxon>Basidiomycota</taxon>
        <taxon>Agaricomycotina</taxon>
        <taxon>Agaricomycetes</taxon>
        <taxon>Agaricomycetidae</taxon>
        <taxon>Boletales</taxon>
        <taxon>Suillineae</taxon>
        <taxon>Suillaceae</taxon>
        <taxon>Suillus</taxon>
    </lineage>
</organism>